<sequence>MTNREKIRATQRDRARSRAPGLAARFRRDTRGTTAIEYTLITGLIFLAIVTALHLYADRVGAMYKYIGDAIARST</sequence>
<keyword evidence="2" id="KW-0812">Transmembrane</keyword>
<feature type="transmembrane region" description="Helical" evidence="2">
    <location>
        <begin position="35"/>
        <end position="57"/>
    </location>
</feature>
<accession>A0A679IV85</accession>
<protein>
    <recommendedName>
        <fullName evidence="4">Flp/Fap pilin component</fullName>
    </recommendedName>
</protein>
<feature type="compositionally biased region" description="Basic and acidic residues" evidence="1">
    <location>
        <begin position="1"/>
        <end position="16"/>
    </location>
</feature>
<organism evidence="3">
    <name type="scientific">Methylobacterium bullatum</name>
    <dbReference type="NCBI Taxonomy" id="570505"/>
    <lineage>
        <taxon>Bacteria</taxon>
        <taxon>Pseudomonadati</taxon>
        <taxon>Pseudomonadota</taxon>
        <taxon>Alphaproteobacteria</taxon>
        <taxon>Hyphomicrobiales</taxon>
        <taxon>Methylobacteriaceae</taxon>
        <taxon>Methylobacterium</taxon>
    </lineage>
</organism>
<evidence type="ECO:0008006" key="4">
    <source>
        <dbReference type="Google" id="ProtNLM"/>
    </source>
</evidence>
<name>A0A679IV85_9HYPH</name>
<keyword evidence="2" id="KW-0472">Membrane</keyword>
<proteinExistence type="predicted"/>
<dbReference type="InterPro" id="IPR007047">
    <property type="entry name" value="Flp_Fap"/>
</dbReference>
<dbReference type="AlphaFoldDB" id="A0A679IV85"/>
<dbReference type="Pfam" id="PF04964">
    <property type="entry name" value="Flp_Fap"/>
    <property type="match status" value="1"/>
</dbReference>
<evidence type="ECO:0000256" key="1">
    <source>
        <dbReference type="SAM" id="MobiDB-lite"/>
    </source>
</evidence>
<evidence type="ECO:0000313" key="3">
    <source>
        <dbReference type="EMBL" id="CAA2102840.1"/>
    </source>
</evidence>
<keyword evidence="2" id="KW-1133">Transmembrane helix</keyword>
<evidence type="ECO:0000256" key="2">
    <source>
        <dbReference type="SAM" id="Phobius"/>
    </source>
</evidence>
<reference evidence="3" key="1">
    <citation type="submission" date="2019-12" db="EMBL/GenBank/DDBJ databases">
        <authorList>
            <person name="Cremers G."/>
        </authorList>
    </citation>
    <scope>NUCLEOTIDE SEQUENCE</scope>
    <source>
        <strain evidence="3">Mbul1</strain>
    </source>
</reference>
<dbReference type="EMBL" id="LR743504">
    <property type="protein sequence ID" value="CAA2102840.1"/>
    <property type="molecule type" value="Genomic_DNA"/>
</dbReference>
<feature type="region of interest" description="Disordered" evidence="1">
    <location>
        <begin position="1"/>
        <end position="22"/>
    </location>
</feature>
<gene>
    <name evidence="3" type="ORF">MBUL_01890</name>
</gene>